<evidence type="ECO:0000256" key="9">
    <source>
        <dbReference type="PIRSR" id="PIRSR600101-1"/>
    </source>
</evidence>
<organism evidence="14 15">
    <name type="scientific">Kiloniella spongiae</name>
    <dbReference type="NCBI Taxonomy" id="1489064"/>
    <lineage>
        <taxon>Bacteria</taxon>
        <taxon>Pseudomonadati</taxon>
        <taxon>Pseudomonadota</taxon>
        <taxon>Alphaproteobacteria</taxon>
        <taxon>Rhodospirillales</taxon>
        <taxon>Kiloniellaceae</taxon>
        <taxon>Kiloniella</taxon>
    </lineage>
</organism>
<dbReference type="SUPFAM" id="SSF56235">
    <property type="entry name" value="N-terminal nucleophile aminohydrolases (Ntn hydrolases)"/>
    <property type="match status" value="1"/>
</dbReference>
<reference evidence="14 15" key="1">
    <citation type="submission" date="2015-03" db="EMBL/GenBank/DDBJ databases">
        <title>Genome Sequence of Kiloniella spongiae MEBiC09566, isolated from a marine sponge.</title>
        <authorList>
            <person name="Shao Z."/>
            <person name="Wang L."/>
            <person name="Li X."/>
        </authorList>
    </citation>
    <scope>NUCLEOTIDE SEQUENCE [LARGE SCALE GENOMIC DNA]</scope>
    <source>
        <strain evidence="14 15">MEBiC09566</strain>
    </source>
</reference>
<comment type="catalytic activity">
    <reaction evidence="8 11">
        <text>an N-terminal (5-L-glutamyl)-[peptide] + an alpha-amino acid = 5-L-glutamyl amino acid + an N-terminal L-alpha-aminoacyl-[peptide]</text>
        <dbReference type="Rhea" id="RHEA:23904"/>
        <dbReference type="Rhea" id="RHEA-COMP:9780"/>
        <dbReference type="Rhea" id="RHEA-COMP:9795"/>
        <dbReference type="ChEBI" id="CHEBI:77644"/>
        <dbReference type="ChEBI" id="CHEBI:78597"/>
        <dbReference type="ChEBI" id="CHEBI:78599"/>
        <dbReference type="ChEBI" id="CHEBI:78608"/>
        <dbReference type="EC" id="2.3.2.2"/>
    </reaction>
</comment>
<comment type="catalytic activity">
    <reaction evidence="2 11">
        <text>glutathione + H2O = L-cysteinylglycine + L-glutamate</text>
        <dbReference type="Rhea" id="RHEA:28807"/>
        <dbReference type="ChEBI" id="CHEBI:15377"/>
        <dbReference type="ChEBI" id="CHEBI:29985"/>
        <dbReference type="ChEBI" id="CHEBI:57925"/>
        <dbReference type="ChEBI" id="CHEBI:61694"/>
        <dbReference type="EC" id="3.4.19.13"/>
    </reaction>
</comment>
<comment type="similarity">
    <text evidence="3 11">Belongs to the gamma-glutamyltransferase family.</text>
</comment>
<evidence type="ECO:0000256" key="13">
    <source>
        <dbReference type="SAM" id="SignalP"/>
    </source>
</evidence>
<protein>
    <recommendedName>
        <fullName evidence="11">Glutathione hydrolase proenzyme</fullName>
        <ecNumber evidence="11">2.3.2.2</ecNumber>
        <ecNumber evidence="11">3.4.19.13</ecNumber>
    </recommendedName>
    <component>
        <recommendedName>
            <fullName evidence="11">Glutathione hydrolase large chain</fullName>
        </recommendedName>
    </component>
    <component>
        <recommendedName>
            <fullName evidence="11">Glutathione hydrolase small chain</fullName>
        </recommendedName>
    </component>
</protein>
<feature type="binding site" evidence="10">
    <location>
        <position position="498"/>
    </location>
    <ligand>
        <name>L-glutamate</name>
        <dbReference type="ChEBI" id="CHEBI:29985"/>
    </ligand>
</feature>
<dbReference type="EMBL" id="LAQL01000003">
    <property type="protein sequence ID" value="KLN61923.1"/>
    <property type="molecule type" value="Genomic_DNA"/>
</dbReference>
<evidence type="ECO:0000256" key="3">
    <source>
        <dbReference type="ARBA" id="ARBA00009381"/>
    </source>
</evidence>
<feature type="binding site" evidence="10">
    <location>
        <position position="123"/>
    </location>
    <ligand>
        <name>L-glutamate</name>
        <dbReference type="ChEBI" id="CHEBI:29985"/>
    </ligand>
</feature>
<dbReference type="InterPro" id="IPR043138">
    <property type="entry name" value="GGT_lsub"/>
</dbReference>
<dbReference type="Pfam" id="PF01019">
    <property type="entry name" value="G_glu_transpept"/>
    <property type="match status" value="1"/>
</dbReference>
<comment type="caution">
    <text evidence="14">The sequence shown here is derived from an EMBL/GenBank/DDBJ whole genome shotgun (WGS) entry which is preliminary data.</text>
</comment>
<dbReference type="Gene3D" id="3.60.20.40">
    <property type="match status" value="1"/>
</dbReference>
<dbReference type="GO" id="GO:0036374">
    <property type="term" value="F:glutathione hydrolase activity"/>
    <property type="evidence" value="ECO:0007669"/>
    <property type="project" value="UniProtKB-UniRule"/>
</dbReference>
<dbReference type="GO" id="GO:0006751">
    <property type="term" value="P:glutathione catabolic process"/>
    <property type="evidence" value="ECO:0007669"/>
    <property type="project" value="UniProtKB-UniRule"/>
</dbReference>
<keyword evidence="5 11" id="KW-0378">Hydrolase</keyword>
<keyword evidence="4 11" id="KW-0808">Transferase</keyword>
<feature type="active site" description="Nucleophile" evidence="9">
    <location>
        <position position="412"/>
    </location>
</feature>
<evidence type="ECO:0000313" key="14">
    <source>
        <dbReference type="EMBL" id="KLN61923.1"/>
    </source>
</evidence>
<feature type="binding site" evidence="10">
    <location>
        <position position="452"/>
    </location>
    <ligand>
        <name>L-glutamate</name>
        <dbReference type="ChEBI" id="CHEBI:29985"/>
    </ligand>
</feature>
<feature type="region of interest" description="Disordered" evidence="12">
    <location>
        <begin position="455"/>
        <end position="478"/>
    </location>
</feature>
<evidence type="ECO:0000256" key="5">
    <source>
        <dbReference type="ARBA" id="ARBA00022801"/>
    </source>
</evidence>
<evidence type="ECO:0000256" key="11">
    <source>
        <dbReference type="RuleBase" id="RU368036"/>
    </source>
</evidence>
<dbReference type="UniPathway" id="UPA00204"/>
<comment type="pathway">
    <text evidence="11">Sulfur metabolism; glutathione metabolism.</text>
</comment>
<dbReference type="OrthoDB" id="9781342at2"/>
<evidence type="ECO:0000256" key="2">
    <source>
        <dbReference type="ARBA" id="ARBA00001089"/>
    </source>
</evidence>
<dbReference type="EC" id="2.3.2.2" evidence="11"/>
<keyword evidence="13" id="KW-0732">Signal</keyword>
<keyword evidence="7 11" id="KW-0012">Acyltransferase</keyword>
<evidence type="ECO:0000313" key="15">
    <source>
        <dbReference type="Proteomes" id="UP000035444"/>
    </source>
</evidence>
<accession>A0A0H2MHU8</accession>
<dbReference type="InterPro" id="IPR043137">
    <property type="entry name" value="GGT_ssub_C"/>
</dbReference>
<name>A0A0H2MHU8_9PROT</name>
<feature type="binding site" evidence="10">
    <location>
        <begin position="476"/>
        <end position="477"/>
    </location>
    <ligand>
        <name>L-glutamate</name>
        <dbReference type="ChEBI" id="CHEBI:29985"/>
    </ligand>
</feature>
<dbReference type="Gene3D" id="1.10.246.130">
    <property type="match status" value="1"/>
</dbReference>
<evidence type="ECO:0000256" key="8">
    <source>
        <dbReference type="ARBA" id="ARBA00047417"/>
    </source>
</evidence>
<dbReference type="InterPro" id="IPR051792">
    <property type="entry name" value="GGT_bact"/>
</dbReference>
<dbReference type="AlphaFoldDB" id="A0A0H2MHU8"/>
<evidence type="ECO:0000256" key="10">
    <source>
        <dbReference type="PIRSR" id="PIRSR600101-2"/>
    </source>
</evidence>
<proteinExistence type="inferred from homology"/>
<dbReference type="GO" id="GO:0103068">
    <property type="term" value="F:leukotriene C4 gamma-glutamyl transferase activity"/>
    <property type="evidence" value="ECO:0007669"/>
    <property type="project" value="UniProtKB-EC"/>
</dbReference>
<dbReference type="GO" id="GO:0006750">
    <property type="term" value="P:glutathione biosynthetic process"/>
    <property type="evidence" value="ECO:0007669"/>
    <property type="project" value="UniProtKB-KW"/>
</dbReference>
<evidence type="ECO:0000256" key="1">
    <source>
        <dbReference type="ARBA" id="ARBA00001049"/>
    </source>
</evidence>
<comment type="catalytic activity">
    <reaction evidence="1 11">
        <text>an S-substituted glutathione + H2O = an S-substituted L-cysteinylglycine + L-glutamate</text>
        <dbReference type="Rhea" id="RHEA:59468"/>
        <dbReference type="ChEBI" id="CHEBI:15377"/>
        <dbReference type="ChEBI" id="CHEBI:29985"/>
        <dbReference type="ChEBI" id="CHEBI:90779"/>
        <dbReference type="ChEBI" id="CHEBI:143103"/>
        <dbReference type="EC" id="3.4.19.13"/>
    </reaction>
</comment>
<evidence type="ECO:0000256" key="7">
    <source>
        <dbReference type="ARBA" id="ARBA00023315"/>
    </source>
</evidence>
<dbReference type="InterPro" id="IPR029055">
    <property type="entry name" value="Ntn_hydrolases_N"/>
</dbReference>
<keyword evidence="6 11" id="KW-0865">Zymogen</keyword>
<dbReference type="PANTHER" id="PTHR43199:SF1">
    <property type="entry name" value="GLUTATHIONE HYDROLASE PROENZYME"/>
    <property type="match status" value="1"/>
</dbReference>
<comment type="PTM">
    <text evidence="11">Cleaved by autocatalysis into a large and a small subunit.</text>
</comment>
<sequence length="591" mass="62988">MISKKPFLAFATSLPLYASSILGASVILGNTAMAQEAVQPEATHAVVEKQAVKSKKFMVASANPIATQAGYEVLERGGTAADAAVAVQLMLNLVEPQSSGIGGGAFMVYWDAKDKSLTTFDGREKAPMAATPDYWLGADGQPVGWFDAVVGGRSVGVPGTLKLIETVHQRYGTQDWAELIEPTRALAQGGFQVSHRMANSIANAVGKRKLEAMPHTRAYFFDKNGEPLKQGTLLRNPEFAAALAMIQKEGSKVFYEGQIAKDIVEAVKTEENSGILTLEDMKAYEVVERKPACAPYRGYEVCGMGPPSSGALTVGQILSVLSNYDLPAMGAGAESTHLYLEAAKLAYADRGLYMADSDFVKMPEGLLDQTYLKERAGLIDPAKTMGKADAGTPPWKEASRYAPDTQLERPGTSHFSIVDAEGNVISMTTTIETGFGSRVMSNGFLLNNELTDFSRAPEEDGKPIANRVEGGKRPRSSMAPTIVLKDGKPVLAIGSPGGSRIINYVAQSIIGILDFGMDPQVAISQPHIVNRNGATDVEEGTDAVAMIPALEAKGHEINVRDLNSGLHAIQIFDGELVGGADTRREGTVMGD</sequence>
<dbReference type="EC" id="3.4.19.13" evidence="11"/>
<evidence type="ECO:0000256" key="12">
    <source>
        <dbReference type="SAM" id="MobiDB-lite"/>
    </source>
</evidence>
<dbReference type="PANTHER" id="PTHR43199">
    <property type="entry name" value="GLUTATHIONE HYDROLASE"/>
    <property type="match status" value="1"/>
</dbReference>
<evidence type="ECO:0000256" key="4">
    <source>
        <dbReference type="ARBA" id="ARBA00022679"/>
    </source>
</evidence>
<dbReference type="STRING" id="1489064.WH96_04460"/>
<evidence type="ECO:0000256" key="6">
    <source>
        <dbReference type="ARBA" id="ARBA00023145"/>
    </source>
</evidence>
<feature type="chain" id="PRO_5002597002" description="Glutathione hydrolase proenzyme" evidence="13">
    <location>
        <begin position="35"/>
        <end position="591"/>
    </location>
</feature>
<dbReference type="Proteomes" id="UP000035444">
    <property type="component" value="Unassembled WGS sequence"/>
</dbReference>
<dbReference type="InterPro" id="IPR000101">
    <property type="entry name" value="GGT_peptidase"/>
</dbReference>
<feature type="signal peptide" evidence="13">
    <location>
        <begin position="1"/>
        <end position="34"/>
    </location>
</feature>
<gene>
    <name evidence="14" type="ORF">WH96_04460</name>
</gene>
<keyword evidence="15" id="KW-1185">Reference proteome</keyword>
<dbReference type="NCBIfam" id="TIGR00066">
    <property type="entry name" value="g_glut_trans"/>
    <property type="match status" value="1"/>
</dbReference>
<dbReference type="PRINTS" id="PR01210">
    <property type="entry name" value="GGTRANSPTASE"/>
</dbReference>
<dbReference type="PATRIC" id="fig|1489064.4.peg.2083"/>
<comment type="subunit">
    <text evidence="11">This enzyme consists of two polypeptide chains, which are synthesized in precursor form from a single polypeptide.</text>
</comment>
<keyword evidence="11" id="KW-0317">Glutathione biosynthesis</keyword>